<keyword evidence="5" id="KW-0804">Transcription</keyword>
<evidence type="ECO:0000313" key="7">
    <source>
        <dbReference type="EMBL" id="KAE9401312.1"/>
    </source>
</evidence>
<evidence type="ECO:0000256" key="1">
    <source>
        <dbReference type="ARBA" id="ARBA00022723"/>
    </source>
</evidence>
<protein>
    <recommendedName>
        <fullName evidence="9">Transcription factor domain-containing protein</fullName>
    </recommendedName>
</protein>
<dbReference type="PANTHER" id="PTHR31313">
    <property type="entry name" value="TY1 ENHANCER ACTIVATOR"/>
    <property type="match status" value="1"/>
</dbReference>
<dbReference type="PANTHER" id="PTHR31313:SF81">
    <property type="entry name" value="TY1 ENHANCER ACTIVATOR"/>
    <property type="match status" value="1"/>
</dbReference>
<evidence type="ECO:0000256" key="4">
    <source>
        <dbReference type="ARBA" id="ARBA00023125"/>
    </source>
</evidence>
<dbReference type="EMBL" id="ML769447">
    <property type="protein sequence ID" value="KAE9401312.1"/>
    <property type="molecule type" value="Genomic_DNA"/>
</dbReference>
<dbReference type="AlphaFoldDB" id="A0A6A4HQI8"/>
<keyword evidence="2" id="KW-0862">Zinc</keyword>
<evidence type="ECO:0000256" key="2">
    <source>
        <dbReference type="ARBA" id="ARBA00022833"/>
    </source>
</evidence>
<keyword evidence="8" id="KW-1185">Reference proteome</keyword>
<keyword evidence="4" id="KW-0238">DNA-binding</keyword>
<gene>
    <name evidence="7" type="ORF">BT96DRAFT_610282</name>
</gene>
<dbReference type="GO" id="GO:0003677">
    <property type="term" value="F:DNA binding"/>
    <property type="evidence" value="ECO:0007669"/>
    <property type="project" value="UniProtKB-KW"/>
</dbReference>
<evidence type="ECO:0008006" key="9">
    <source>
        <dbReference type="Google" id="ProtNLM"/>
    </source>
</evidence>
<accession>A0A6A4HQI8</accession>
<sequence>MLHLMYYFLRIIINWPRKASSAESLEICVAAAQSCIHLMDAHRKRDYVSFGPQMLGTIAHAATILAIKVWKSKQLNLDIDINAEMEDVLRCMDHLKRFEHRIQIAGRNWDTILNVIYISNLANEYNRAKESLSAKADPHQAIAMESGSDIADTSLTPLSTAILRCKSGSATMIPSFGQPQSWDSTQYPAYDPSLQNPLDAPIQMSDAYISSVLPTFESYVGTPIGSLGNLVPPDIPSSYSAPQAELGNLQQQDWTSIAATSDAMDIKG</sequence>
<keyword evidence="3" id="KW-0805">Transcription regulation</keyword>
<evidence type="ECO:0000256" key="5">
    <source>
        <dbReference type="ARBA" id="ARBA00023163"/>
    </source>
</evidence>
<dbReference type="GO" id="GO:0046872">
    <property type="term" value="F:metal ion binding"/>
    <property type="evidence" value="ECO:0007669"/>
    <property type="project" value="UniProtKB-KW"/>
</dbReference>
<evidence type="ECO:0000313" key="8">
    <source>
        <dbReference type="Proteomes" id="UP000799118"/>
    </source>
</evidence>
<name>A0A6A4HQI8_9AGAR</name>
<reference evidence="7" key="1">
    <citation type="journal article" date="2019" name="Environ. Microbiol.">
        <title>Fungal ecological strategies reflected in gene transcription - a case study of two litter decomposers.</title>
        <authorList>
            <person name="Barbi F."/>
            <person name="Kohler A."/>
            <person name="Barry K."/>
            <person name="Baskaran P."/>
            <person name="Daum C."/>
            <person name="Fauchery L."/>
            <person name="Ihrmark K."/>
            <person name="Kuo A."/>
            <person name="LaButti K."/>
            <person name="Lipzen A."/>
            <person name="Morin E."/>
            <person name="Grigoriev I.V."/>
            <person name="Henrissat B."/>
            <person name="Lindahl B."/>
            <person name="Martin F."/>
        </authorList>
    </citation>
    <scope>NUCLEOTIDE SEQUENCE</scope>
    <source>
        <strain evidence="7">JB14</strain>
    </source>
</reference>
<keyword evidence="1" id="KW-0479">Metal-binding</keyword>
<keyword evidence="6" id="KW-0539">Nucleus</keyword>
<proteinExistence type="predicted"/>
<evidence type="ECO:0000256" key="6">
    <source>
        <dbReference type="ARBA" id="ARBA00023242"/>
    </source>
</evidence>
<dbReference type="Proteomes" id="UP000799118">
    <property type="component" value="Unassembled WGS sequence"/>
</dbReference>
<organism evidence="7 8">
    <name type="scientific">Gymnopus androsaceus JB14</name>
    <dbReference type="NCBI Taxonomy" id="1447944"/>
    <lineage>
        <taxon>Eukaryota</taxon>
        <taxon>Fungi</taxon>
        <taxon>Dikarya</taxon>
        <taxon>Basidiomycota</taxon>
        <taxon>Agaricomycotina</taxon>
        <taxon>Agaricomycetes</taxon>
        <taxon>Agaricomycetidae</taxon>
        <taxon>Agaricales</taxon>
        <taxon>Marasmiineae</taxon>
        <taxon>Omphalotaceae</taxon>
        <taxon>Gymnopus</taxon>
    </lineage>
</organism>
<evidence type="ECO:0000256" key="3">
    <source>
        <dbReference type="ARBA" id="ARBA00023015"/>
    </source>
</evidence>
<dbReference type="CDD" id="cd12148">
    <property type="entry name" value="fungal_TF_MHR"/>
    <property type="match status" value="1"/>
</dbReference>
<dbReference type="InterPro" id="IPR051615">
    <property type="entry name" value="Transcr_Regulatory_Elem"/>
</dbReference>